<dbReference type="RefSeq" id="WP_353723214.1">
    <property type="nucleotide sequence ID" value="NZ_CP159289.1"/>
</dbReference>
<dbReference type="InterPro" id="IPR013736">
    <property type="entry name" value="Xaa-Pro_dipept_C"/>
</dbReference>
<protein>
    <submittedName>
        <fullName evidence="2">CocE/NonD family hydrolase C-terminal non-catalytic domain-containing protein</fullName>
    </submittedName>
</protein>
<dbReference type="Pfam" id="PF08530">
    <property type="entry name" value="PepX_C"/>
    <property type="match status" value="1"/>
</dbReference>
<evidence type="ECO:0000259" key="1">
    <source>
        <dbReference type="Pfam" id="PF08530"/>
    </source>
</evidence>
<feature type="domain" description="Xaa-Pro dipeptidyl-peptidase C-terminal" evidence="1">
    <location>
        <begin position="2"/>
        <end position="132"/>
    </location>
</feature>
<dbReference type="InterPro" id="IPR008979">
    <property type="entry name" value="Galactose-bd-like_sf"/>
</dbReference>
<reference evidence="2" key="1">
    <citation type="submission" date="2024-06" db="EMBL/GenBank/DDBJ databases">
        <title>Sequencing and assembly of the genome of Dyadobacter sp. strain 676, a symbiont of Cyamopsis tetragonoloba.</title>
        <authorList>
            <person name="Guro P."/>
            <person name="Sazanova A."/>
            <person name="Kuznetsova I."/>
            <person name="Belimov A."/>
            <person name="Safronova V."/>
        </authorList>
    </citation>
    <scope>NUCLEOTIDE SEQUENCE</scope>
    <source>
        <strain evidence="2">676</strain>
    </source>
</reference>
<accession>A0AAU8FTR2</accession>
<dbReference type="SUPFAM" id="SSF49785">
    <property type="entry name" value="Galactose-binding domain-like"/>
    <property type="match status" value="1"/>
</dbReference>
<dbReference type="AlphaFoldDB" id="A0AAU8FTR2"/>
<organism evidence="2">
    <name type="scientific">Dyadobacter sp. 676</name>
    <dbReference type="NCBI Taxonomy" id="3088362"/>
    <lineage>
        <taxon>Bacteria</taxon>
        <taxon>Pseudomonadati</taxon>
        <taxon>Bacteroidota</taxon>
        <taxon>Cytophagia</taxon>
        <taxon>Cytophagales</taxon>
        <taxon>Spirosomataceae</taxon>
        <taxon>Dyadobacter</taxon>
    </lineage>
</organism>
<proteinExistence type="predicted"/>
<sequence>MTGSDADFIVKVIDVWPVGSTMPAVREGEKPVDMSGYQQMVRAEVLRGKFRNSFSEPEPFGKDKIEKVTVKLNEVAHTFKKGHRIMVQVQSSWFPLVDRNPQKFINIFEAGESDFQKSKITIHHNAKHPSRITLPVMH</sequence>
<gene>
    <name evidence="2" type="ORF">ABV298_19475</name>
</gene>
<name>A0AAU8FTR2_9BACT</name>
<dbReference type="GO" id="GO:0008239">
    <property type="term" value="F:dipeptidyl-peptidase activity"/>
    <property type="evidence" value="ECO:0007669"/>
    <property type="project" value="InterPro"/>
</dbReference>
<dbReference type="Gene3D" id="2.60.120.260">
    <property type="entry name" value="Galactose-binding domain-like"/>
    <property type="match status" value="1"/>
</dbReference>
<keyword evidence="2" id="KW-0378">Hydrolase</keyword>
<evidence type="ECO:0000313" key="2">
    <source>
        <dbReference type="EMBL" id="XCH27982.1"/>
    </source>
</evidence>
<dbReference type="EMBL" id="CP159289">
    <property type="protein sequence ID" value="XCH27982.1"/>
    <property type="molecule type" value="Genomic_DNA"/>
</dbReference>